<organism evidence="1">
    <name type="scientific">Setaria italica</name>
    <name type="common">Foxtail millet</name>
    <name type="synonym">Panicum italicum</name>
    <dbReference type="NCBI Taxonomy" id="4555"/>
    <lineage>
        <taxon>Eukaryota</taxon>
        <taxon>Viridiplantae</taxon>
        <taxon>Streptophyta</taxon>
        <taxon>Embryophyta</taxon>
        <taxon>Tracheophyta</taxon>
        <taxon>Spermatophyta</taxon>
        <taxon>Magnoliopsida</taxon>
        <taxon>Liliopsida</taxon>
        <taxon>Poales</taxon>
        <taxon>Poaceae</taxon>
        <taxon>PACMAD clade</taxon>
        <taxon>Panicoideae</taxon>
        <taxon>Panicodae</taxon>
        <taxon>Paniceae</taxon>
        <taxon>Cenchrinae</taxon>
        <taxon>Setaria</taxon>
    </lineage>
</organism>
<name>A0A368SWZ6_SETIT</name>
<gene>
    <name evidence="1" type="ORF">SETIT_9G570200v2</name>
</gene>
<proteinExistence type="predicted"/>
<sequence length="116" mass="12707">MSRSALIIQRSIQHHGTIIIMVHLLGCTVLSPSTEMDPSEAFYSEVNDRHGLSTAWAPLHSFCLEYISFSRMCSLASHATACTKASVSTLVGGAAVEVERWDDRTPTPIPKEMKMG</sequence>
<accession>A0A368SWZ6</accession>
<dbReference type="OrthoDB" id="10349506at2759"/>
<dbReference type="AlphaFoldDB" id="A0A368SWZ6"/>
<dbReference type="EMBL" id="CM003536">
    <property type="protein sequence ID" value="RCV46925.1"/>
    <property type="molecule type" value="Genomic_DNA"/>
</dbReference>
<evidence type="ECO:0000313" key="1">
    <source>
        <dbReference type="EMBL" id="RCV46925.1"/>
    </source>
</evidence>
<reference evidence="1" key="2">
    <citation type="submission" date="2015-07" db="EMBL/GenBank/DDBJ databases">
        <authorList>
            <person name="Noorani M."/>
        </authorList>
    </citation>
    <scope>NUCLEOTIDE SEQUENCE</scope>
    <source>
        <strain evidence="1">Yugu1</strain>
    </source>
</reference>
<protein>
    <submittedName>
        <fullName evidence="1">Uncharacterized protein</fullName>
    </submittedName>
</protein>
<reference evidence="1" key="1">
    <citation type="journal article" date="2012" name="Nat. Biotechnol.">
        <title>Reference genome sequence of the model plant Setaria.</title>
        <authorList>
            <person name="Bennetzen J.L."/>
            <person name="Schmutz J."/>
            <person name="Wang H."/>
            <person name="Percifield R."/>
            <person name="Hawkins J."/>
            <person name="Pontaroli A.C."/>
            <person name="Estep M."/>
            <person name="Feng L."/>
            <person name="Vaughn J.N."/>
            <person name="Grimwood J."/>
            <person name="Jenkins J."/>
            <person name="Barry K."/>
            <person name="Lindquist E."/>
            <person name="Hellsten U."/>
            <person name="Deshpande S."/>
            <person name="Wang X."/>
            <person name="Wu X."/>
            <person name="Mitros T."/>
            <person name="Triplett J."/>
            <person name="Yang X."/>
            <person name="Ye C.Y."/>
            <person name="Mauro-Herrera M."/>
            <person name="Wang L."/>
            <person name="Li P."/>
            <person name="Sharma M."/>
            <person name="Sharma R."/>
            <person name="Ronald P.C."/>
            <person name="Panaud O."/>
            <person name="Kellogg E.A."/>
            <person name="Brutnell T.P."/>
            <person name="Doust A.N."/>
            <person name="Tuskan G.A."/>
            <person name="Rokhsar D."/>
            <person name="Devos K.M."/>
        </authorList>
    </citation>
    <scope>NUCLEOTIDE SEQUENCE [LARGE SCALE GENOMIC DNA]</scope>
    <source>
        <strain evidence="1">Yugu1</strain>
    </source>
</reference>